<dbReference type="SMART" id="SM00174">
    <property type="entry name" value="RHO"/>
    <property type="match status" value="1"/>
</dbReference>
<reference key="1">
    <citation type="journal article" date="2014" name="PLoS Genet.">
        <title>Signature Gene Expression Reveals Novel Clues to the Molecular Mechanisms of Dimorphic Transition in Penicillium marneffei.</title>
        <authorList>
            <person name="Yang E."/>
            <person name="Wang G."/>
            <person name="Cai J."/>
            <person name="Woo P.C."/>
            <person name="Lau S.K."/>
            <person name="Yuen K.-Y."/>
            <person name="Chow W.-N."/>
            <person name="Lin X."/>
        </authorList>
    </citation>
    <scope>NUCLEOTIDE SEQUENCE [LARGE SCALE GENOMIC DNA]</scope>
    <source>
        <strain>PM1</strain>
    </source>
</reference>
<dbReference type="Pfam" id="PF00071">
    <property type="entry name" value="Ras"/>
    <property type="match status" value="1"/>
</dbReference>
<evidence type="ECO:0000256" key="2">
    <source>
        <dbReference type="ARBA" id="ARBA00023134"/>
    </source>
</evidence>
<dbReference type="SMART" id="SM00173">
    <property type="entry name" value="RAS"/>
    <property type="match status" value="1"/>
</dbReference>
<evidence type="ECO:0000313" key="4">
    <source>
        <dbReference type="EMBL" id="KFX46705.1"/>
    </source>
</evidence>
<dbReference type="GO" id="GO:0005525">
    <property type="term" value="F:GTP binding"/>
    <property type="evidence" value="ECO:0007669"/>
    <property type="project" value="UniProtKB-KW"/>
</dbReference>
<dbReference type="SUPFAM" id="SSF52540">
    <property type="entry name" value="P-loop containing nucleoside triphosphate hydrolases"/>
    <property type="match status" value="1"/>
</dbReference>
<reference evidence="4" key="2">
    <citation type="journal article" date="2014" name="PLoS Genet.">
        <title>Signature gene expression reveals novel clues to the molecular mechanisms of dimorphic transition in Penicillium marneffei.</title>
        <authorList>
            <person name="Yang E."/>
            <person name="Wang G."/>
            <person name="Cai J."/>
            <person name="Woo P.C."/>
            <person name="Lau S.K."/>
            <person name="Yuen K.-Y."/>
            <person name="Chow W.-N."/>
            <person name="Lin X."/>
        </authorList>
    </citation>
    <scope>NUCLEOTIDE SEQUENCE</scope>
    <source>
        <strain evidence="4">PM1</strain>
    </source>
</reference>
<dbReference type="InterPro" id="IPR020849">
    <property type="entry name" value="Small_GTPase_Ras-type"/>
</dbReference>
<dbReference type="SMART" id="SM00175">
    <property type="entry name" value="RAB"/>
    <property type="match status" value="1"/>
</dbReference>
<dbReference type="HOGENOM" id="CLU_687307_0_0_1"/>
<dbReference type="GO" id="GO:0003924">
    <property type="term" value="F:GTPase activity"/>
    <property type="evidence" value="ECO:0007669"/>
    <property type="project" value="InterPro"/>
</dbReference>
<feature type="compositionally biased region" description="Basic residues" evidence="3">
    <location>
        <begin position="384"/>
        <end position="396"/>
    </location>
</feature>
<dbReference type="EMBL" id="JPOX01000017">
    <property type="protein sequence ID" value="KFX46705.1"/>
    <property type="molecule type" value="Genomic_DNA"/>
</dbReference>
<protein>
    <submittedName>
        <fullName evidence="4">Ras-related protein RSR1</fullName>
    </submittedName>
</protein>
<dbReference type="GO" id="GO:0007165">
    <property type="term" value="P:signal transduction"/>
    <property type="evidence" value="ECO:0007669"/>
    <property type="project" value="InterPro"/>
</dbReference>
<gene>
    <name evidence="4" type="ORF">GQ26_0170060</name>
</gene>
<evidence type="ECO:0000256" key="3">
    <source>
        <dbReference type="SAM" id="MobiDB-lite"/>
    </source>
</evidence>
<keyword evidence="2" id="KW-0342">GTP-binding</keyword>
<accession>A0A093V3C9</accession>
<dbReference type="InterPro" id="IPR001806">
    <property type="entry name" value="Small_GTPase"/>
</dbReference>
<dbReference type="PRINTS" id="PR00449">
    <property type="entry name" value="RASTRNSFRMNG"/>
</dbReference>
<dbReference type="InterPro" id="IPR005225">
    <property type="entry name" value="Small_GTP-bd"/>
</dbReference>
<dbReference type="Gene3D" id="3.40.50.300">
    <property type="entry name" value="P-loop containing nucleotide triphosphate hydrolases"/>
    <property type="match status" value="1"/>
</dbReference>
<evidence type="ECO:0000256" key="1">
    <source>
        <dbReference type="ARBA" id="ARBA00022741"/>
    </source>
</evidence>
<proteinExistence type="predicted"/>
<dbReference type="AlphaFoldDB" id="A0A093V3C9"/>
<sequence>MACFITHCAGSHHVAHWCVDARAQGYANPIAIRAGCWLGAVGRYLVYMSPLHTHDSSNVWSGPVRANGGWNPFPRRKSSHFAFAPNNPTGSLFYNRGPCPWTRVSVSKKPPKVELPHLHTNGCVLHRPFFRDIPPSTRVTQRKYNAVYRLHQYPRRACAAENGHRQPGTNRIDTRTIELRRAVYLVNFLCFFAIHLLPIARREYHIVVLGAAQFVQNVWIESYDPTIEDSYRKQIEVDKCTCDTALDTNADTDGNSLDTAGTEQFRQGFLLVFSITSMSSLHELSEIREQIIRIKDDDKVPIVIVGNKSDLEEDRAVSRARAFALSQSWGNAPYYETSARRRANVNEVFIDLCRQIIRKDLQASQLRSLELQTKKREITASSTPKKRGERKSRRRGQCVII</sequence>
<name>A0A093V3C9_TALMA</name>
<feature type="region of interest" description="Disordered" evidence="3">
    <location>
        <begin position="377"/>
        <end position="396"/>
    </location>
</feature>
<dbReference type="PROSITE" id="PS51419">
    <property type="entry name" value="RAB"/>
    <property type="match status" value="1"/>
</dbReference>
<dbReference type="PROSITE" id="PS51421">
    <property type="entry name" value="RAS"/>
    <property type="match status" value="1"/>
</dbReference>
<dbReference type="PANTHER" id="PTHR24070">
    <property type="entry name" value="RAS, DI-RAS, AND RHEB FAMILY MEMBERS OF SMALL GTPASE SUPERFAMILY"/>
    <property type="match status" value="1"/>
</dbReference>
<dbReference type="InterPro" id="IPR027417">
    <property type="entry name" value="P-loop_NTPase"/>
</dbReference>
<dbReference type="GO" id="GO:0016020">
    <property type="term" value="C:membrane"/>
    <property type="evidence" value="ECO:0007669"/>
    <property type="project" value="InterPro"/>
</dbReference>
<comment type="caution">
    <text evidence="4">The sequence shown here is derived from an EMBL/GenBank/DDBJ whole genome shotgun (WGS) entry which is preliminary data.</text>
</comment>
<keyword evidence="1" id="KW-0547">Nucleotide-binding</keyword>
<dbReference type="NCBIfam" id="TIGR00231">
    <property type="entry name" value="small_GTP"/>
    <property type="match status" value="1"/>
</dbReference>
<organism evidence="4">
    <name type="scientific">Talaromyces marneffei PM1</name>
    <dbReference type="NCBI Taxonomy" id="1077442"/>
    <lineage>
        <taxon>Eukaryota</taxon>
        <taxon>Fungi</taxon>
        <taxon>Dikarya</taxon>
        <taxon>Ascomycota</taxon>
        <taxon>Pezizomycotina</taxon>
        <taxon>Eurotiomycetes</taxon>
        <taxon>Eurotiomycetidae</taxon>
        <taxon>Eurotiales</taxon>
        <taxon>Trichocomaceae</taxon>
        <taxon>Talaromyces</taxon>
        <taxon>Talaromyces sect. Talaromyces</taxon>
    </lineage>
</organism>